<sequence length="145" mass="16345">MADEVQRLLHYIAEHYTGLEEAKDVERSAATETAEEIIAGQRRVMRKERALADRLARPFQRGLHRAYAAYRAGGNAISLDDRDPEENQIAEALIHFLVGPGLAHSMTRETEPMHYIYIITINWARLAALAHEANVDLDALLKPTT</sequence>
<protein>
    <submittedName>
        <fullName evidence="1">Uncharacterized protein</fullName>
    </submittedName>
</protein>
<accession>A0A7C2ZZ85</accession>
<organism evidence="1">
    <name type="scientific">Thermorudis sp</name>
    <dbReference type="NCBI Taxonomy" id="1969470"/>
    <lineage>
        <taxon>Bacteria</taxon>
        <taxon>Pseudomonadati</taxon>
        <taxon>Thermomicrobiota</taxon>
        <taxon>Thermomicrobia</taxon>
        <taxon>Thermomicrobia incertae sedis</taxon>
        <taxon>Thermorudis</taxon>
    </lineage>
</organism>
<dbReference type="AlphaFoldDB" id="A0A7C2ZZ85"/>
<evidence type="ECO:0000313" key="1">
    <source>
        <dbReference type="EMBL" id="HEX71240.1"/>
    </source>
</evidence>
<name>A0A7C2ZZ85_9BACT</name>
<gene>
    <name evidence="1" type="ORF">ENP13_08375</name>
</gene>
<comment type="caution">
    <text evidence="1">The sequence shown here is derived from an EMBL/GenBank/DDBJ whole genome shotgun (WGS) entry which is preliminary data.</text>
</comment>
<proteinExistence type="predicted"/>
<dbReference type="EMBL" id="DSID01000634">
    <property type="protein sequence ID" value="HEX71240.1"/>
    <property type="molecule type" value="Genomic_DNA"/>
</dbReference>
<reference evidence="1" key="1">
    <citation type="journal article" date="2020" name="mSystems">
        <title>Genome- and Community-Level Interaction Insights into Carbon Utilization and Element Cycling Functions of Hydrothermarchaeota in Hydrothermal Sediment.</title>
        <authorList>
            <person name="Zhou Z."/>
            <person name="Liu Y."/>
            <person name="Xu W."/>
            <person name="Pan J."/>
            <person name="Luo Z.H."/>
            <person name="Li M."/>
        </authorList>
    </citation>
    <scope>NUCLEOTIDE SEQUENCE [LARGE SCALE GENOMIC DNA]</scope>
    <source>
        <strain evidence="1">SpSt-192</strain>
    </source>
</reference>